<dbReference type="AlphaFoldDB" id="A0A1L9VV92"/>
<evidence type="ECO:0000256" key="7">
    <source>
        <dbReference type="SAM" id="MobiDB-lite"/>
    </source>
</evidence>
<evidence type="ECO:0008006" key="10">
    <source>
        <dbReference type="Google" id="ProtNLM"/>
    </source>
</evidence>
<keyword evidence="9" id="KW-1185">Reference proteome</keyword>
<keyword evidence="5" id="KW-0234">DNA repair</keyword>
<keyword evidence="6" id="KW-0539">Nucleus</keyword>
<dbReference type="RefSeq" id="XP_022404516.1">
    <property type="nucleotide sequence ID" value="XM_022548726.1"/>
</dbReference>
<evidence type="ECO:0000256" key="3">
    <source>
        <dbReference type="ARBA" id="ARBA00022763"/>
    </source>
</evidence>
<dbReference type="GO" id="GO:0071821">
    <property type="term" value="C:FANCM-MHF complex"/>
    <property type="evidence" value="ECO:0007669"/>
    <property type="project" value="TreeGrafter"/>
</dbReference>
<keyword evidence="4" id="KW-0238">DNA-binding</keyword>
<evidence type="ECO:0000256" key="1">
    <source>
        <dbReference type="ARBA" id="ARBA00004123"/>
    </source>
</evidence>
<dbReference type="PANTHER" id="PTHR28680:SF1">
    <property type="entry name" value="CENTROMERE PROTEIN X"/>
    <property type="match status" value="1"/>
</dbReference>
<protein>
    <recommendedName>
        <fullName evidence="10">Centromere protein X</fullName>
    </recommendedName>
</protein>
<evidence type="ECO:0000256" key="2">
    <source>
        <dbReference type="ARBA" id="ARBA00009359"/>
    </source>
</evidence>
<dbReference type="GO" id="GO:0046982">
    <property type="term" value="F:protein heterodimerization activity"/>
    <property type="evidence" value="ECO:0007669"/>
    <property type="project" value="InterPro"/>
</dbReference>
<dbReference type="Gene3D" id="1.10.20.10">
    <property type="entry name" value="Histone, subunit A"/>
    <property type="match status" value="1"/>
</dbReference>
<dbReference type="Pfam" id="PF09415">
    <property type="entry name" value="CENP-X"/>
    <property type="match status" value="1"/>
</dbReference>
<evidence type="ECO:0000313" key="8">
    <source>
        <dbReference type="EMBL" id="OJJ87833.1"/>
    </source>
</evidence>
<evidence type="ECO:0000256" key="6">
    <source>
        <dbReference type="ARBA" id="ARBA00023242"/>
    </source>
</evidence>
<feature type="region of interest" description="Disordered" evidence="7">
    <location>
        <begin position="1"/>
        <end position="97"/>
    </location>
</feature>
<dbReference type="GO" id="GO:0000712">
    <property type="term" value="P:resolution of meiotic recombination intermediates"/>
    <property type="evidence" value="ECO:0007669"/>
    <property type="project" value="TreeGrafter"/>
</dbReference>
<dbReference type="GO" id="GO:0006281">
    <property type="term" value="P:DNA repair"/>
    <property type="evidence" value="ECO:0007669"/>
    <property type="project" value="UniProtKB-KW"/>
</dbReference>
<sequence length="198" mass="21394">MPVERQPAQKRRRLPFNPPRRASPGEGPSNPAPATKSNTKNTTTTSSSTSNPKLKRKSTTTASSSRKKAPSPTPSASPSDSAPEDNNNRDPSEDEEPNYMLAEIIYGKESKDVTTSDPAIPGKLLTRLLHHNFQSEKTKIAKDANEVVAKYIDVFVREALARAAYERAEGGGGGGSVGDGFLEVEDLEKMAPQLVLDF</sequence>
<dbReference type="OrthoDB" id="2500381at2759"/>
<dbReference type="VEuPathDB" id="FungiDB:ASPGLDRAFT_63933"/>
<proteinExistence type="inferred from homology"/>
<dbReference type="EMBL" id="KV878890">
    <property type="protein sequence ID" value="OJJ87833.1"/>
    <property type="molecule type" value="Genomic_DNA"/>
</dbReference>
<comment type="similarity">
    <text evidence="2">Belongs to the CENP-X/MHF2 family.</text>
</comment>
<evidence type="ECO:0000256" key="4">
    <source>
        <dbReference type="ARBA" id="ARBA00023125"/>
    </source>
</evidence>
<dbReference type="CDD" id="cd22921">
    <property type="entry name" value="HFD_CENP-X"/>
    <property type="match status" value="1"/>
</dbReference>
<dbReference type="InterPro" id="IPR018552">
    <property type="entry name" value="CENP-X"/>
</dbReference>
<organism evidence="8 9">
    <name type="scientific">Aspergillus glaucus CBS 516.65</name>
    <dbReference type="NCBI Taxonomy" id="1160497"/>
    <lineage>
        <taxon>Eukaryota</taxon>
        <taxon>Fungi</taxon>
        <taxon>Dikarya</taxon>
        <taxon>Ascomycota</taxon>
        <taxon>Pezizomycotina</taxon>
        <taxon>Eurotiomycetes</taxon>
        <taxon>Eurotiomycetidae</taxon>
        <taxon>Eurotiales</taxon>
        <taxon>Aspergillaceae</taxon>
        <taxon>Aspergillus</taxon>
        <taxon>Aspergillus subgen. Aspergillus</taxon>
    </lineage>
</organism>
<dbReference type="PANTHER" id="PTHR28680">
    <property type="entry name" value="CENTROMERE PROTEIN X"/>
    <property type="match status" value="1"/>
</dbReference>
<accession>A0A1L9VV92</accession>
<dbReference type="Proteomes" id="UP000184300">
    <property type="component" value="Unassembled WGS sequence"/>
</dbReference>
<evidence type="ECO:0000313" key="9">
    <source>
        <dbReference type="Proteomes" id="UP000184300"/>
    </source>
</evidence>
<evidence type="ECO:0000256" key="5">
    <source>
        <dbReference type="ARBA" id="ARBA00023204"/>
    </source>
</evidence>
<dbReference type="GO" id="GO:0003677">
    <property type="term" value="F:DNA binding"/>
    <property type="evidence" value="ECO:0007669"/>
    <property type="project" value="UniProtKB-KW"/>
</dbReference>
<dbReference type="GO" id="GO:0051382">
    <property type="term" value="P:kinetochore assembly"/>
    <property type="evidence" value="ECO:0007669"/>
    <property type="project" value="InterPro"/>
</dbReference>
<comment type="subcellular location">
    <subcellularLocation>
        <location evidence="1">Nucleus</location>
    </subcellularLocation>
</comment>
<dbReference type="InterPro" id="IPR009072">
    <property type="entry name" value="Histone-fold"/>
</dbReference>
<keyword evidence="3" id="KW-0227">DNA damage</keyword>
<dbReference type="GO" id="GO:0031297">
    <property type="term" value="P:replication fork processing"/>
    <property type="evidence" value="ECO:0007669"/>
    <property type="project" value="TreeGrafter"/>
</dbReference>
<gene>
    <name evidence="8" type="ORF">ASPGLDRAFT_63933</name>
</gene>
<reference evidence="9" key="1">
    <citation type="journal article" date="2017" name="Genome Biol.">
        <title>Comparative genomics reveals high biological diversity and specific adaptations in the industrially and medically important fungal genus Aspergillus.</title>
        <authorList>
            <person name="de Vries R.P."/>
            <person name="Riley R."/>
            <person name="Wiebenga A."/>
            <person name="Aguilar-Osorio G."/>
            <person name="Amillis S."/>
            <person name="Uchima C.A."/>
            <person name="Anderluh G."/>
            <person name="Asadollahi M."/>
            <person name="Askin M."/>
            <person name="Barry K."/>
            <person name="Battaglia E."/>
            <person name="Bayram O."/>
            <person name="Benocci T."/>
            <person name="Braus-Stromeyer S.A."/>
            <person name="Caldana C."/>
            <person name="Canovas D."/>
            <person name="Cerqueira G.C."/>
            <person name="Chen F."/>
            <person name="Chen W."/>
            <person name="Choi C."/>
            <person name="Clum A."/>
            <person name="Dos Santos R.A."/>
            <person name="Damasio A.R."/>
            <person name="Diallinas G."/>
            <person name="Emri T."/>
            <person name="Fekete E."/>
            <person name="Flipphi M."/>
            <person name="Freyberg S."/>
            <person name="Gallo A."/>
            <person name="Gournas C."/>
            <person name="Habgood R."/>
            <person name="Hainaut M."/>
            <person name="Harispe M.L."/>
            <person name="Henrissat B."/>
            <person name="Hilden K.S."/>
            <person name="Hope R."/>
            <person name="Hossain A."/>
            <person name="Karabika E."/>
            <person name="Karaffa L."/>
            <person name="Karanyi Z."/>
            <person name="Krasevec N."/>
            <person name="Kuo A."/>
            <person name="Kusch H."/>
            <person name="LaButti K."/>
            <person name="Lagendijk E.L."/>
            <person name="Lapidus A."/>
            <person name="Levasseur A."/>
            <person name="Lindquist E."/>
            <person name="Lipzen A."/>
            <person name="Logrieco A.F."/>
            <person name="MacCabe A."/>
            <person name="Maekelae M.R."/>
            <person name="Malavazi I."/>
            <person name="Melin P."/>
            <person name="Meyer V."/>
            <person name="Mielnichuk N."/>
            <person name="Miskei M."/>
            <person name="Molnar A.P."/>
            <person name="Mule G."/>
            <person name="Ngan C.Y."/>
            <person name="Orejas M."/>
            <person name="Orosz E."/>
            <person name="Ouedraogo J.P."/>
            <person name="Overkamp K.M."/>
            <person name="Park H.-S."/>
            <person name="Perrone G."/>
            <person name="Piumi F."/>
            <person name="Punt P.J."/>
            <person name="Ram A.F."/>
            <person name="Ramon A."/>
            <person name="Rauscher S."/>
            <person name="Record E."/>
            <person name="Riano-Pachon D.M."/>
            <person name="Robert V."/>
            <person name="Roehrig J."/>
            <person name="Ruller R."/>
            <person name="Salamov A."/>
            <person name="Salih N.S."/>
            <person name="Samson R.A."/>
            <person name="Sandor E."/>
            <person name="Sanguinetti M."/>
            <person name="Schuetze T."/>
            <person name="Sepcic K."/>
            <person name="Shelest E."/>
            <person name="Sherlock G."/>
            <person name="Sophianopoulou V."/>
            <person name="Squina F.M."/>
            <person name="Sun H."/>
            <person name="Susca A."/>
            <person name="Todd R.B."/>
            <person name="Tsang A."/>
            <person name="Unkles S.E."/>
            <person name="van de Wiele N."/>
            <person name="van Rossen-Uffink D."/>
            <person name="Oliveira J.V."/>
            <person name="Vesth T.C."/>
            <person name="Visser J."/>
            <person name="Yu J.-H."/>
            <person name="Zhou M."/>
            <person name="Andersen M.R."/>
            <person name="Archer D.B."/>
            <person name="Baker S.E."/>
            <person name="Benoit I."/>
            <person name="Brakhage A.A."/>
            <person name="Braus G.H."/>
            <person name="Fischer R."/>
            <person name="Frisvad J.C."/>
            <person name="Goldman G.H."/>
            <person name="Houbraken J."/>
            <person name="Oakley B."/>
            <person name="Pocsi I."/>
            <person name="Scazzocchio C."/>
            <person name="Seiboth B."/>
            <person name="vanKuyk P.A."/>
            <person name="Wortman J."/>
            <person name="Dyer P.S."/>
            <person name="Grigoriev I.V."/>
        </authorList>
    </citation>
    <scope>NUCLEOTIDE SEQUENCE [LARGE SCALE GENOMIC DNA]</scope>
    <source>
        <strain evidence="9">CBS 516.65</strain>
    </source>
</reference>
<name>A0A1L9VV92_ASPGL</name>
<dbReference type="GeneID" id="34464986"/>
<feature type="compositionally biased region" description="Low complexity" evidence="7">
    <location>
        <begin position="35"/>
        <end position="51"/>
    </location>
</feature>